<keyword evidence="2" id="KW-1185">Reference proteome</keyword>
<dbReference type="InterPro" id="IPR043138">
    <property type="entry name" value="GGT_lsub"/>
</dbReference>
<protein>
    <submittedName>
        <fullName evidence="1">Gamma-glutamyltransferase family protein</fullName>
    </submittedName>
</protein>
<dbReference type="PRINTS" id="PR01210">
    <property type="entry name" value="GGTRANSPTASE"/>
</dbReference>
<organism evidence="1 2">
    <name type="scientific">Limnobacter parvus</name>
    <dbReference type="NCBI Taxonomy" id="2939690"/>
    <lineage>
        <taxon>Bacteria</taxon>
        <taxon>Pseudomonadati</taxon>
        <taxon>Pseudomonadota</taxon>
        <taxon>Betaproteobacteria</taxon>
        <taxon>Burkholderiales</taxon>
        <taxon>Burkholderiaceae</taxon>
        <taxon>Limnobacter</taxon>
    </lineage>
</organism>
<dbReference type="SUPFAM" id="SSF56235">
    <property type="entry name" value="N-terminal nucleophile aminohydrolases (Ntn hydrolases)"/>
    <property type="match status" value="1"/>
</dbReference>
<sequence>MIHTKRALGGVFVAPHHLAAQAGRDVLKEGGNAAEAMIAAAAAIAVVYPHMNSIGGDGFWLLSEPGKAPIGIDACGKAAAKASRAFYTEQGFDAIPNRGPLAALTAAGTVGGWIKAQEMAKQWGGKMPLNRLLSDAVVHAHHGVAVSSSQERLTRVKFDELSTAPGFAEHLLMDGKVPLEGSVLKQGALGDTLARMGQVGLDDFYRGELAQAMAEDLTRVGSPLTLIDLNNHHAQFVTPLQTELNNSTIYNMTPPTQGMASLMILGMFDTLGVQQADGFEYLHGMVESTKQAFLVRDRYCTDPAYMTVNPNDFLSREALAERAKKIDMQRALPWPQDPWQGDTIWMGCIDSEGRTASFIQSVFWEFGSGVVCPSTGVMWQNRGISFSLKEDALHRLEPGRKPFHTLNPAMARFKDGRSMVYGTMGGEGQPQTQAAVFSRYGLFNQPLQASVTAPRWLLGRTWGEQSTTLKLESRFDKTLVQQLRDAGHVLEVLPEAFSDTMGHAGAVVRHPNGMMEGAADPRSDGSVACV</sequence>
<name>A0ABT1XP36_9BURK</name>
<dbReference type="InterPro" id="IPR052896">
    <property type="entry name" value="GGT-like_enzyme"/>
</dbReference>
<reference evidence="1" key="1">
    <citation type="submission" date="2022-07" db="EMBL/GenBank/DDBJ databases">
        <authorList>
            <person name="Xamxidin M."/>
        </authorList>
    </citation>
    <scope>NUCLEOTIDE SEQUENCE</scope>
    <source>
        <strain evidence="1">YS8-69</strain>
    </source>
</reference>
<dbReference type="InterPro" id="IPR029055">
    <property type="entry name" value="Ntn_hydrolases_N"/>
</dbReference>
<dbReference type="PANTHER" id="PTHR43881:SF5">
    <property type="entry name" value="GAMMA-GLUTAMYLTRANSPEPTIDASE"/>
    <property type="match status" value="1"/>
</dbReference>
<dbReference type="Pfam" id="PF01019">
    <property type="entry name" value="G_glu_transpept"/>
    <property type="match status" value="1"/>
</dbReference>
<comment type="caution">
    <text evidence="1">The sequence shown here is derived from an EMBL/GenBank/DDBJ whole genome shotgun (WGS) entry which is preliminary data.</text>
</comment>
<dbReference type="Gene3D" id="3.60.20.40">
    <property type="match status" value="1"/>
</dbReference>
<dbReference type="RefSeq" id="WP_257513071.1">
    <property type="nucleotide sequence ID" value="NZ_JANKHG010000027.1"/>
</dbReference>
<dbReference type="PANTHER" id="PTHR43881">
    <property type="entry name" value="GAMMA-GLUTAMYLTRANSPEPTIDASE (AFU_ORTHOLOGUE AFUA_4G13580)"/>
    <property type="match status" value="1"/>
</dbReference>
<dbReference type="Proteomes" id="UP001165267">
    <property type="component" value="Unassembled WGS sequence"/>
</dbReference>
<evidence type="ECO:0000313" key="1">
    <source>
        <dbReference type="EMBL" id="MCR2747859.1"/>
    </source>
</evidence>
<dbReference type="EMBL" id="JANKHG010000027">
    <property type="protein sequence ID" value="MCR2747859.1"/>
    <property type="molecule type" value="Genomic_DNA"/>
</dbReference>
<evidence type="ECO:0000313" key="2">
    <source>
        <dbReference type="Proteomes" id="UP001165267"/>
    </source>
</evidence>
<accession>A0ABT1XP36</accession>
<dbReference type="Gene3D" id="1.10.246.130">
    <property type="match status" value="1"/>
</dbReference>
<dbReference type="InterPro" id="IPR043137">
    <property type="entry name" value="GGT_ssub_C"/>
</dbReference>
<gene>
    <name evidence="1" type="ORF">NSP04_14505</name>
</gene>
<proteinExistence type="predicted"/>